<dbReference type="AlphaFoldDB" id="A0A2R6P0A6"/>
<keyword evidence="2" id="KW-1185">Reference proteome</keyword>
<reference evidence="1 2" key="1">
    <citation type="submission" date="2018-02" db="EMBL/GenBank/DDBJ databases">
        <title>Genome sequence of the basidiomycete white-rot fungus Phlebia centrifuga.</title>
        <authorList>
            <person name="Granchi Z."/>
            <person name="Peng M."/>
            <person name="de Vries R.P."/>
            <person name="Hilden K."/>
            <person name="Makela M.R."/>
            <person name="Grigoriev I."/>
            <person name="Riley R."/>
        </authorList>
    </citation>
    <scope>NUCLEOTIDE SEQUENCE [LARGE SCALE GENOMIC DNA]</scope>
    <source>
        <strain evidence="1 2">FBCC195</strain>
    </source>
</reference>
<dbReference type="EMBL" id="MLYV02000600">
    <property type="protein sequence ID" value="PSR82084.1"/>
    <property type="molecule type" value="Genomic_DNA"/>
</dbReference>
<evidence type="ECO:0000313" key="1">
    <source>
        <dbReference type="EMBL" id="PSR82084.1"/>
    </source>
</evidence>
<dbReference type="Proteomes" id="UP000186601">
    <property type="component" value="Unassembled WGS sequence"/>
</dbReference>
<gene>
    <name evidence="1" type="ORF">PHLCEN_2v6154</name>
</gene>
<accession>A0A2R6P0A6</accession>
<sequence length="154" mass="17173">MGLRWPSKWRIPGFMGFTVVVREEMPSAMIANRRIFIGRCPRELDKIASVASEERNTCCTGRAGAHLRGQSSKTRKLIGIAPLPVIISMMSACKSQCYETPKFKRQCYLRTRQLQRAARTRAPQTITMAVLAPNIILDVPSSTQSSPIIARPIA</sequence>
<organism evidence="1 2">
    <name type="scientific">Hermanssonia centrifuga</name>
    <dbReference type="NCBI Taxonomy" id="98765"/>
    <lineage>
        <taxon>Eukaryota</taxon>
        <taxon>Fungi</taxon>
        <taxon>Dikarya</taxon>
        <taxon>Basidiomycota</taxon>
        <taxon>Agaricomycotina</taxon>
        <taxon>Agaricomycetes</taxon>
        <taxon>Polyporales</taxon>
        <taxon>Meruliaceae</taxon>
        <taxon>Hermanssonia</taxon>
    </lineage>
</organism>
<name>A0A2R6P0A6_9APHY</name>
<protein>
    <submittedName>
        <fullName evidence="1">Uncharacterized protein</fullName>
    </submittedName>
</protein>
<proteinExistence type="predicted"/>
<comment type="caution">
    <text evidence="1">The sequence shown here is derived from an EMBL/GenBank/DDBJ whole genome shotgun (WGS) entry which is preliminary data.</text>
</comment>
<evidence type="ECO:0000313" key="2">
    <source>
        <dbReference type="Proteomes" id="UP000186601"/>
    </source>
</evidence>